<dbReference type="InterPro" id="IPR050570">
    <property type="entry name" value="Cell_wall_metabolism_enzyme"/>
</dbReference>
<evidence type="ECO:0000313" key="4">
    <source>
        <dbReference type="Proteomes" id="UP000219440"/>
    </source>
</evidence>
<dbReference type="InterPro" id="IPR011055">
    <property type="entry name" value="Dup_hybrid_motif"/>
</dbReference>
<dbReference type="RefSeq" id="WP_097061324.1">
    <property type="nucleotide sequence ID" value="NZ_BMLC01000003.1"/>
</dbReference>
<dbReference type="PANTHER" id="PTHR21666:SF289">
    <property type="entry name" value="L-ALA--D-GLU ENDOPEPTIDASE"/>
    <property type="match status" value="1"/>
</dbReference>
<keyword evidence="1" id="KW-0732">Signal</keyword>
<dbReference type="AlphaFoldDB" id="A0A2C8ZX93"/>
<dbReference type="EMBL" id="OCST01000004">
    <property type="protein sequence ID" value="SOE70621.1"/>
    <property type="molecule type" value="Genomic_DNA"/>
</dbReference>
<dbReference type="InterPro" id="IPR016047">
    <property type="entry name" value="M23ase_b-sheet_dom"/>
</dbReference>
<proteinExistence type="predicted"/>
<accession>A0A2C8ZX93</accession>
<sequence length="228" mass="23963">MLHESRTPASDVPPIHPARPHGILRVIRSRHRALMLAVIAVLGLLSSLPSLPQEAFASAADGEAVRVQALTTSPATRPAPQRDGFAISTFSVVQWPVLVSTPISSGFGLRDCDGCSTDHSGTDFNPGSGFPVQAISAGVVTEAGWDSTGYGNKVIVQHVVDGQVVSSLYAHLQERSLAVSVGDVVLRGQQLALVGSTGQSTGAHLHLSIIIDDVMIDPYPWLVAHVNS</sequence>
<evidence type="ECO:0000259" key="2">
    <source>
        <dbReference type="Pfam" id="PF01551"/>
    </source>
</evidence>
<protein>
    <submittedName>
        <fullName evidence="3">Peptidase family M23</fullName>
    </submittedName>
</protein>
<gene>
    <name evidence="3" type="ORF">SAMN06296378_2276</name>
</gene>
<dbReference type="CDD" id="cd12797">
    <property type="entry name" value="M23_peptidase"/>
    <property type="match status" value="1"/>
</dbReference>
<dbReference type="PANTHER" id="PTHR21666">
    <property type="entry name" value="PEPTIDASE-RELATED"/>
    <property type="match status" value="1"/>
</dbReference>
<dbReference type="SUPFAM" id="SSF51261">
    <property type="entry name" value="Duplicated hybrid motif"/>
    <property type="match status" value="1"/>
</dbReference>
<dbReference type="Gene3D" id="2.70.70.10">
    <property type="entry name" value="Glucose Permease (Domain IIA)"/>
    <property type="match status" value="1"/>
</dbReference>
<organism evidence="3 4">
    <name type="scientific">Salinibacterium xinjiangense</name>
    <dbReference type="NCBI Taxonomy" id="386302"/>
    <lineage>
        <taxon>Bacteria</taxon>
        <taxon>Bacillati</taxon>
        <taxon>Actinomycetota</taxon>
        <taxon>Actinomycetes</taxon>
        <taxon>Micrococcales</taxon>
        <taxon>Microbacteriaceae</taxon>
        <taxon>Salinibacterium</taxon>
    </lineage>
</organism>
<dbReference type="Pfam" id="PF01551">
    <property type="entry name" value="Peptidase_M23"/>
    <property type="match status" value="1"/>
</dbReference>
<evidence type="ECO:0000313" key="3">
    <source>
        <dbReference type="EMBL" id="SOE70621.1"/>
    </source>
</evidence>
<dbReference type="GO" id="GO:0004222">
    <property type="term" value="F:metalloendopeptidase activity"/>
    <property type="evidence" value="ECO:0007669"/>
    <property type="project" value="TreeGrafter"/>
</dbReference>
<reference evidence="3 4" key="1">
    <citation type="submission" date="2017-09" db="EMBL/GenBank/DDBJ databases">
        <authorList>
            <person name="Ehlers B."/>
            <person name="Leendertz F.H."/>
        </authorList>
    </citation>
    <scope>NUCLEOTIDE SEQUENCE [LARGE SCALE GENOMIC DNA]</scope>
    <source>
        <strain evidence="3 4">CGMCC 1.05381</strain>
    </source>
</reference>
<keyword evidence="4" id="KW-1185">Reference proteome</keyword>
<evidence type="ECO:0000256" key="1">
    <source>
        <dbReference type="ARBA" id="ARBA00022729"/>
    </source>
</evidence>
<dbReference type="Proteomes" id="UP000219440">
    <property type="component" value="Unassembled WGS sequence"/>
</dbReference>
<name>A0A2C8ZX93_9MICO</name>
<feature type="domain" description="M23ase beta-sheet core" evidence="2">
    <location>
        <begin position="118"/>
        <end position="218"/>
    </location>
</feature>